<comment type="caution">
    <text evidence="1">The sequence shown here is derived from an EMBL/GenBank/DDBJ whole genome shotgun (WGS) entry which is preliminary data.</text>
</comment>
<dbReference type="Proteomes" id="UP000191500">
    <property type="component" value="Unassembled WGS sequence"/>
</dbReference>
<reference evidence="2" key="1">
    <citation type="journal article" date="2017" name="Nat. Microbiol.">
        <title>Global analysis of biosynthetic gene clusters reveals vast potential of secondary metabolite production in Penicillium species.</title>
        <authorList>
            <person name="Nielsen J.C."/>
            <person name="Grijseels S."/>
            <person name="Prigent S."/>
            <person name="Ji B."/>
            <person name="Dainat J."/>
            <person name="Nielsen K.F."/>
            <person name="Frisvad J.C."/>
            <person name="Workman M."/>
            <person name="Nielsen J."/>
        </authorList>
    </citation>
    <scope>NUCLEOTIDE SEQUENCE [LARGE SCALE GENOMIC DNA]</scope>
    <source>
        <strain evidence="2">IBT 31321</strain>
    </source>
</reference>
<evidence type="ECO:0000313" key="1">
    <source>
        <dbReference type="EMBL" id="OQE39944.1"/>
    </source>
</evidence>
<accession>A0A1V6UNE7</accession>
<evidence type="ECO:0000313" key="2">
    <source>
        <dbReference type="Proteomes" id="UP000191500"/>
    </source>
</evidence>
<name>A0A1V6UNE7_9EURO</name>
<sequence length="129" mass="15041">MDEAQREALRRTRTIFLSEGLPHYEDLRTLPELWWVSVQLTLEDRLSFDEELMDIVTDRCRDGDCKVTNYDAMHHQEALWISLPVMNCDKDLAQRGWIIGVIALAEHYQMEIAAGNLSVDRDYIFGPRS</sequence>
<organism evidence="1 2">
    <name type="scientific">Penicillium coprophilum</name>
    <dbReference type="NCBI Taxonomy" id="36646"/>
    <lineage>
        <taxon>Eukaryota</taxon>
        <taxon>Fungi</taxon>
        <taxon>Dikarya</taxon>
        <taxon>Ascomycota</taxon>
        <taxon>Pezizomycotina</taxon>
        <taxon>Eurotiomycetes</taxon>
        <taxon>Eurotiomycetidae</taxon>
        <taxon>Eurotiales</taxon>
        <taxon>Aspergillaceae</taxon>
        <taxon>Penicillium</taxon>
    </lineage>
</organism>
<dbReference type="EMBL" id="MDDG01000006">
    <property type="protein sequence ID" value="OQE39944.1"/>
    <property type="molecule type" value="Genomic_DNA"/>
</dbReference>
<protein>
    <submittedName>
        <fullName evidence="1">Uncharacterized protein</fullName>
    </submittedName>
</protein>
<dbReference type="AlphaFoldDB" id="A0A1V6UNE7"/>
<proteinExistence type="predicted"/>
<keyword evidence="2" id="KW-1185">Reference proteome</keyword>
<gene>
    <name evidence="1" type="ORF">PENCOP_c006G04934</name>
</gene>